<name>A0A8H6ISX6_9PEZI</name>
<gene>
    <name evidence="1" type="ORF">CMUS01_15956</name>
</gene>
<keyword evidence="2" id="KW-1185">Reference proteome</keyword>
<dbReference type="EMBL" id="WIGM01001522">
    <property type="protein sequence ID" value="KAF6795043.1"/>
    <property type="molecule type" value="Genomic_DNA"/>
</dbReference>
<accession>A0A8H6ISX6</accession>
<sequence length="67" mass="6840">MMPAAAACLPSSVTFSESSVWTRQCRLNDRGVLDVGPASAPGSEIVVIEDSDSGNEADKANGDATNA</sequence>
<evidence type="ECO:0000313" key="1">
    <source>
        <dbReference type="EMBL" id="KAF6795043.1"/>
    </source>
</evidence>
<organism evidence="1 2">
    <name type="scientific">Colletotrichum musicola</name>
    <dbReference type="NCBI Taxonomy" id="2175873"/>
    <lineage>
        <taxon>Eukaryota</taxon>
        <taxon>Fungi</taxon>
        <taxon>Dikarya</taxon>
        <taxon>Ascomycota</taxon>
        <taxon>Pezizomycotina</taxon>
        <taxon>Sordariomycetes</taxon>
        <taxon>Hypocreomycetidae</taxon>
        <taxon>Glomerellales</taxon>
        <taxon>Glomerellaceae</taxon>
        <taxon>Colletotrichum</taxon>
        <taxon>Colletotrichum orchidearum species complex</taxon>
    </lineage>
</organism>
<reference evidence="1" key="1">
    <citation type="journal article" date="2020" name="Phytopathology">
        <title>Genome Sequence Resources of Colletotrichum truncatum, C. plurivorum, C. musicola, and C. sojae: Four Species Pathogenic to Soybean (Glycine max).</title>
        <authorList>
            <person name="Rogerio F."/>
            <person name="Boufleur T.R."/>
            <person name="Ciampi-Guillardi M."/>
            <person name="Sukno S.A."/>
            <person name="Thon M.R."/>
            <person name="Massola Junior N.S."/>
            <person name="Baroncelli R."/>
        </authorList>
    </citation>
    <scope>NUCLEOTIDE SEQUENCE</scope>
    <source>
        <strain evidence="1">LFN0074</strain>
    </source>
</reference>
<protein>
    <submittedName>
        <fullName evidence="1">Uncharacterized protein</fullName>
    </submittedName>
</protein>
<dbReference type="AlphaFoldDB" id="A0A8H6ISX6"/>
<evidence type="ECO:0000313" key="2">
    <source>
        <dbReference type="Proteomes" id="UP000639643"/>
    </source>
</evidence>
<dbReference type="Proteomes" id="UP000639643">
    <property type="component" value="Unassembled WGS sequence"/>
</dbReference>
<proteinExistence type="predicted"/>
<comment type="caution">
    <text evidence="1">The sequence shown here is derived from an EMBL/GenBank/DDBJ whole genome shotgun (WGS) entry which is preliminary data.</text>
</comment>